<accession>A0A1T5FWT7</accession>
<keyword evidence="1" id="KW-0472">Membrane</keyword>
<organism evidence="2 3">
    <name type="scientific">Soonwooa buanensis</name>
    <dbReference type="NCBI Taxonomy" id="619805"/>
    <lineage>
        <taxon>Bacteria</taxon>
        <taxon>Pseudomonadati</taxon>
        <taxon>Bacteroidota</taxon>
        <taxon>Flavobacteriia</taxon>
        <taxon>Flavobacteriales</taxon>
        <taxon>Weeksellaceae</taxon>
        <taxon>Chryseobacterium group</taxon>
        <taxon>Soonwooa</taxon>
    </lineage>
</organism>
<feature type="transmembrane region" description="Helical" evidence="1">
    <location>
        <begin position="12"/>
        <end position="34"/>
    </location>
</feature>
<dbReference type="OrthoDB" id="1453331at2"/>
<keyword evidence="1" id="KW-0812">Transmembrane</keyword>
<dbReference type="Proteomes" id="UP000191112">
    <property type="component" value="Unassembled WGS sequence"/>
</dbReference>
<name>A0A1T5FWT7_9FLAO</name>
<keyword evidence="1" id="KW-1133">Transmembrane helix</keyword>
<protein>
    <submittedName>
        <fullName evidence="2">Uncharacterized protein</fullName>
    </submittedName>
</protein>
<gene>
    <name evidence="2" type="ORF">SAMN05660477_02385</name>
</gene>
<evidence type="ECO:0000313" key="2">
    <source>
        <dbReference type="EMBL" id="SKC00639.1"/>
    </source>
</evidence>
<feature type="transmembrane region" description="Helical" evidence="1">
    <location>
        <begin position="77"/>
        <end position="97"/>
    </location>
</feature>
<feature type="transmembrane region" description="Helical" evidence="1">
    <location>
        <begin position="40"/>
        <end position="65"/>
    </location>
</feature>
<sequence length="103" mass="11839">MNLAKIFKIQLSVYAFIILFAIQHSFFKNYFYLWMYYENIILGVFIVSVIAVLGSIILLISESIVSINREKQISAEIAWLLVSILAYYGVIASSLYLSTQCRL</sequence>
<evidence type="ECO:0000313" key="3">
    <source>
        <dbReference type="Proteomes" id="UP000191112"/>
    </source>
</evidence>
<dbReference type="AlphaFoldDB" id="A0A1T5FWT7"/>
<dbReference type="EMBL" id="FUYZ01000008">
    <property type="protein sequence ID" value="SKC00639.1"/>
    <property type="molecule type" value="Genomic_DNA"/>
</dbReference>
<proteinExistence type="predicted"/>
<dbReference type="STRING" id="619805.SAMN05660477_02385"/>
<evidence type="ECO:0000256" key="1">
    <source>
        <dbReference type="SAM" id="Phobius"/>
    </source>
</evidence>
<dbReference type="RefSeq" id="WP_079667586.1">
    <property type="nucleotide sequence ID" value="NZ_FUYZ01000008.1"/>
</dbReference>
<reference evidence="2 3" key="1">
    <citation type="submission" date="2017-02" db="EMBL/GenBank/DDBJ databases">
        <authorList>
            <person name="Peterson S.W."/>
        </authorList>
    </citation>
    <scope>NUCLEOTIDE SEQUENCE [LARGE SCALE GENOMIC DNA]</scope>
    <source>
        <strain evidence="2 3">DSM 22323</strain>
    </source>
</reference>
<keyword evidence="3" id="KW-1185">Reference proteome</keyword>